<evidence type="ECO:0008006" key="3">
    <source>
        <dbReference type="Google" id="ProtNLM"/>
    </source>
</evidence>
<protein>
    <recommendedName>
        <fullName evidence="3">Glycosyl transferase family 4</fullName>
    </recommendedName>
</protein>
<evidence type="ECO:0000313" key="1">
    <source>
        <dbReference type="EMBL" id="QPL06327.1"/>
    </source>
</evidence>
<keyword evidence="2" id="KW-1185">Reference proteome</keyword>
<dbReference type="KEGG" id="arep:ID810_05385"/>
<organism evidence="1 2">
    <name type="scientific">Actinomyces respiraculi</name>
    <dbReference type="NCBI Taxonomy" id="2744574"/>
    <lineage>
        <taxon>Bacteria</taxon>
        <taxon>Bacillati</taxon>
        <taxon>Actinomycetota</taxon>
        <taxon>Actinomycetes</taxon>
        <taxon>Actinomycetales</taxon>
        <taxon>Actinomycetaceae</taxon>
        <taxon>Actinomyces</taxon>
    </lineage>
</organism>
<gene>
    <name evidence="1" type="ORF">ID810_05385</name>
</gene>
<proteinExistence type="predicted"/>
<name>A0A7T0LMH6_9ACTO</name>
<evidence type="ECO:0000313" key="2">
    <source>
        <dbReference type="Proteomes" id="UP000594637"/>
    </source>
</evidence>
<accession>A0A7T0LMH6</accession>
<dbReference type="Proteomes" id="UP000594637">
    <property type="component" value="Chromosome"/>
</dbReference>
<reference evidence="1 2" key="1">
    <citation type="submission" date="2020-11" db="EMBL/GenBank/DDBJ databases">
        <title>Actinomyces sp. ZJ750.</title>
        <authorList>
            <person name="Zhou J."/>
        </authorList>
    </citation>
    <scope>NUCLEOTIDE SEQUENCE [LARGE SCALE GENOMIC DNA]</scope>
    <source>
        <strain evidence="1 2">ZJ750</strain>
    </source>
</reference>
<dbReference type="EMBL" id="CP063989">
    <property type="protein sequence ID" value="QPL06327.1"/>
    <property type="molecule type" value="Genomic_DNA"/>
</dbReference>
<sequence length="312" mass="30595">MSTRATTLPGPHRPLVPVALAAATATLLGSRALRGTHWARARLERTNYHGRTVSLRGGLGVALGSVSAPTAGAVLDDAARPGTALPAVAGAVAASAGALAGLVDDLDAGAHDGGTPVKGLRGHLGALRRGRVTTGALKIAVIGGGAAAAGSLLAAWRRFERVPTAAPSAPGAVTDAVTSAVVIASWANVHNLLDLRPGRALKAAALLSVPLTVAPGPGAAACRALATGALATSVSALPEDLRESTMLGDVGSNALGALVGTALAAHPAAGLRVLAAGLGTGLVLASEKVSFSTVIARTPVLNALDTLGRRAR</sequence>
<dbReference type="AlphaFoldDB" id="A0A7T0LMH6"/>
<dbReference type="RefSeq" id="WP_166858770.1">
    <property type="nucleotide sequence ID" value="NZ_CP063989.1"/>
</dbReference>